<organism evidence="2 3">
    <name type="scientific">Hypsibius exemplaris</name>
    <name type="common">Freshwater tardigrade</name>
    <dbReference type="NCBI Taxonomy" id="2072580"/>
    <lineage>
        <taxon>Eukaryota</taxon>
        <taxon>Metazoa</taxon>
        <taxon>Ecdysozoa</taxon>
        <taxon>Tardigrada</taxon>
        <taxon>Eutardigrada</taxon>
        <taxon>Parachela</taxon>
        <taxon>Hypsibioidea</taxon>
        <taxon>Hypsibiidae</taxon>
        <taxon>Hypsibius</taxon>
    </lineage>
</organism>
<keyword evidence="1" id="KW-0732">Signal</keyword>
<name>A0A1W0XFA9_HYPEX</name>
<protein>
    <recommendedName>
        <fullName evidence="4">Apple domain-containing protein</fullName>
    </recommendedName>
</protein>
<evidence type="ECO:0000313" key="2">
    <source>
        <dbReference type="EMBL" id="OQV26170.1"/>
    </source>
</evidence>
<dbReference type="EMBL" id="MTYJ01000001">
    <property type="protein sequence ID" value="OQV26170.1"/>
    <property type="molecule type" value="Genomic_DNA"/>
</dbReference>
<keyword evidence="3" id="KW-1185">Reference proteome</keyword>
<evidence type="ECO:0008006" key="4">
    <source>
        <dbReference type="Google" id="ProtNLM"/>
    </source>
</evidence>
<proteinExistence type="predicted"/>
<feature type="chain" id="PRO_5012867933" description="Apple domain-containing protein" evidence="1">
    <location>
        <begin position="22"/>
        <end position="199"/>
    </location>
</feature>
<comment type="caution">
    <text evidence="2">The sequence shown here is derived from an EMBL/GenBank/DDBJ whole genome shotgun (WGS) entry which is preliminary data.</text>
</comment>
<accession>A0A1W0XFA9</accession>
<dbReference type="Proteomes" id="UP000192578">
    <property type="component" value="Unassembled WGS sequence"/>
</dbReference>
<sequence>MALIFLLLGVVLLANGRVALSIDATRGSVSDDFRNLADVVPDFESVVEAVGWGIFIPANSISRSTINLGVAANRRGCLSKCITREIPGCRLVSFDLNTRVCTGWNQHMEGTFVPDAGNTLLAISAKQFQQRSGVHFWDHATFIYGADGRPVANGDNVKSMVKLQVWLLALPWCSFRPRSPIFPRFFLSFRTSFFKQVFT</sequence>
<reference evidence="3" key="1">
    <citation type="submission" date="2017-01" db="EMBL/GenBank/DDBJ databases">
        <title>Comparative genomics of anhydrobiosis in the tardigrade Hypsibius dujardini.</title>
        <authorList>
            <person name="Yoshida Y."/>
            <person name="Koutsovoulos G."/>
            <person name="Laetsch D."/>
            <person name="Stevens L."/>
            <person name="Kumar S."/>
            <person name="Horikawa D."/>
            <person name="Ishino K."/>
            <person name="Komine S."/>
            <person name="Tomita M."/>
            <person name="Blaxter M."/>
            <person name="Arakawa K."/>
        </authorList>
    </citation>
    <scope>NUCLEOTIDE SEQUENCE [LARGE SCALE GENOMIC DNA]</scope>
    <source>
        <strain evidence="3">Z151</strain>
    </source>
</reference>
<gene>
    <name evidence="2" type="ORF">BV898_00291</name>
</gene>
<evidence type="ECO:0000313" key="3">
    <source>
        <dbReference type="Proteomes" id="UP000192578"/>
    </source>
</evidence>
<dbReference type="AlphaFoldDB" id="A0A1W0XFA9"/>
<feature type="signal peptide" evidence="1">
    <location>
        <begin position="1"/>
        <end position="21"/>
    </location>
</feature>
<evidence type="ECO:0000256" key="1">
    <source>
        <dbReference type="SAM" id="SignalP"/>
    </source>
</evidence>